<feature type="transmembrane region" description="Helical" evidence="6">
    <location>
        <begin position="53"/>
        <end position="74"/>
    </location>
</feature>
<dbReference type="CDD" id="cd06186">
    <property type="entry name" value="NOX_Duox_like_FAD_NADP"/>
    <property type="match status" value="1"/>
</dbReference>
<evidence type="ECO:0000256" key="6">
    <source>
        <dbReference type="SAM" id="Phobius"/>
    </source>
</evidence>
<dbReference type="GO" id="GO:0052851">
    <property type="term" value="F:ferric-chelate reductase (NADPH) activity"/>
    <property type="evidence" value="ECO:0007669"/>
    <property type="project" value="UniProtKB-EC"/>
</dbReference>
<dbReference type="EMBL" id="LCTW02000344">
    <property type="protein sequence ID" value="KXX74511.1"/>
    <property type="molecule type" value="Genomic_DNA"/>
</dbReference>
<evidence type="ECO:0000256" key="4">
    <source>
        <dbReference type="ARBA" id="ARBA00022475"/>
    </source>
</evidence>
<evidence type="ECO:0000256" key="1">
    <source>
        <dbReference type="ARBA" id="ARBA00004651"/>
    </source>
</evidence>
<comment type="caution">
    <text evidence="9">The sequence shown here is derived from an EMBL/GenBank/DDBJ whole genome shotgun (WGS) entry which is preliminary data.</text>
</comment>
<dbReference type="GO" id="GO:0006879">
    <property type="term" value="P:intracellular iron ion homeostasis"/>
    <property type="evidence" value="ECO:0007669"/>
    <property type="project" value="TreeGrafter"/>
</dbReference>
<evidence type="ECO:0000313" key="10">
    <source>
        <dbReference type="Proteomes" id="UP000078237"/>
    </source>
</evidence>
<keyword evidence="6" id="KW-1133">Transmembrane helix</keyword>
<dbReference type="AlphaFoldDB" id="A0A175VV90"/>
<keyword evidence="4" id="KW-1003">Cell membrane</keyword>
<dbReference type="GO" id="GO:0005886">
    <property type="term" value="C:plasma membrane"/>
    <property type="evidence" value="ECO:0007669"/>
    <property type="project" value="UniProtKB-SubCell"/>
</dbReference>
<dbReference type="Proteomes" id="UP000078237">
    <property type="component" value="Unassembled WGS sequence"/>
</dbReference>
<keyword evidence="10" id="KW-1185">Reference proteome</keyword>
<reference evidence="9 10" key="3">
    <citation type="submission" date="2016-01" db="EMBL/GenBank/DDBJ databases">
        <title>Madurella mycetomatis genome sequencing.</title>
        <authorList>
            <person name="Van De Sande W."/>
        </authorList>
    </citation>
    <scope>NUCLEOTIDE SEQUENCE [LARGE SCALE GENOMIC DNA]</scope>
    <source>
        <strain evidence="10">mm55</strain>
        <strain evidence="9">Mm55</strain>
    </source>
</reference>
<dbReference type="GO" id="GO:0006826">
    <property type="term" value="P:iron ion transport"/>
    <property type="evidence" value="ECO:0007669"/>
    <property type="project" value="TreeGrafter"/>
</dbReference>
<evidence type="ECO:0000313" key="8">
    <source>
        <dbReference type="EMBL" id="KXX74511.1"/>
    </source>
</evidence>
<dbReference type="Gene3D" id="3.40.50.80">
    <property type="entry name" value="Nucleotide-binding domain of ferredoxin-NADP reductase (FNR) module"/>
    <property type="match status" value="1"/>
</dbReference>
<proteinExistence type="predicted"/>
<dbReference type="InterPro" id="IPR039261">
    <property type="entry name" value="FNR_nucleotide-bd"/>
</dbReference>
<organism evidence="9 10">
    <name type="scientific">Madurella mycetomatis</name>
    <dbReference type="NCBI Taxonomy" id="100816"/>
    <lineage>
        <taxon>Eukaryota</taxon>
        <taxon>Fungi</taxon>
        <taxon>Dikarya</taxon>
        <taxon>Ascomycota</taxon>
        <taxon>Pezizomycotina</taxon>
        <taxon>Sordariomycetes</taxon>
        <taxon>Sordariomycetidae</taxon>
        <taxon>Sordariales</taxon>
        <taxon>Sordariales incertae sedis</taxon>
        <taxon>Madurella</taxon>
    </lineage>
</organism>
<dbReference type="InterPro" id="IPR013112">
    <property type="entry name" value="FAD-bd_8"/>
</dbReference>
<protein>
    <recommendedName>
        <fullName evidence="2">ferric-chelate reductase (NADPH)</fullName>
        <ecNumber evidence="2">1.16.1.9</ecNumber>
    </recommendedName>
</protein>
<dbReference type="PANTHER" id="PTHR32361">
    <property type="entry name" value="FERRIC/CUPRIC REDUCTASE TRANSMEMBRANE COMPONENT"/>
    <property type="match status" value="1"/>
</dbReference>
<comment type="subcellular location">
    <subcellularLocation>
        <location evidence="1">Cell membrane</location>
        <topology evidence="1">Multi-pass membrane protein</topology>
    </subcellularLocation>
</comment>
<evidence type="ECO:0000259" key="7">
    <source>
        <dbReference type="PROSITE" id="PS51384"/>
    </source>
</evidence>
<name>A0A175VV90_9PEZI</name>
<dbReference type="InterPro" id="IPR017938">
    <property type="entry name" value="Riboflavin_synthase-like_b-brl"/>
</dbReference>
<evidence type="ECO:0000256" key="3">
    <source>
        <dbReference type="ARBA" id="ARBA00022448"/>
    </source>
</evidence>
<dbReference type="EMBL" id="LCTW02000280">
    <property type="protein sequence ID" value="KXX75303.1"/>
    <property type="molecule type" value="Genomic_DNA"/>
</dbReference>
<dbReference type="VEuPathDB" id="FungiDB:MMYC01_208662"/>
<keyword evidence="3" id="KW-0813">Transport</keyword>
<accession>A0A175VV90</accession>
<dbReference type="OrthoDB" id="4494341at2759"/>
<feature type="transmembrane region" description="Helical" evidence="6">
    <location>
        <begin position="240"/>
        <end position="264"/>
    </location>
</feature>
<evidence type="ECO:0000313" key="9">
    <source>
        <dbReference type="EMBL" id="KXX75303.1"/>
    </source>
</evidence>
<dbReference type="InterPro" id="IPR017927">
    <property type="entry name" value="FAD-bd_FR_type"/>
</dbReference>
<feature type="domain" description="FAD-binding FR-type" evidence="7">
    <location>
        <begin position="197"/>
        <end position="313"/>
    </location>
</feature>
<dbReference type="Pfam" id="PF08022">
    <property type="entry name" value="FAD_binding_8"/>
    <property type="match status" value="1"/>
</dbReference>
<reference evidence="9" key="1">
    <citation type="submission" date="2015-06" db="EMBL/GenBank/DDBJ databases">
        <authorList>
            <person name="Hoefler B.C."/>
            <person name="Straight P.D."/>
        </authorList>
    </citation>
    <scope>NUCLEOTIDE SEQUENCE [LARGE SCALE GENOMIC DNA]</scope>
    <source>
        <strain evidence="9">Mm55</strain>
    </source>
</reference>
<dbReference type="EC" id="1.16.1.9" evidence="2"/>
<feature type="transmembrane region" description="Helical" evidence="6">
    <location>
        <begin position="95"/>
        <end position="119"/>
    </location>
</feature>
<dbReference type="VEuPathDB" id="FungiDB:MMYC01_208819"/>
<keyword evidence="6 9" id="KW-0812">Transmembrane</keyword>
<sequence length="476" mass="53364">MELTQEYAMALGAAFLVLLLVNFRRVVRSLLHSLQLLLSRVSYIRVLPRFTHLGPWHLNTALLFAIFLSANVYLTLFDGFKTFPARAGARAANLALINLVPAIAGPSQSFLASVFGLSLKTFQKIHRSLALVSFLLLSFHVGAALVDRPAFSLKVMRNIWALALGILLYRNAVGLSRTTDEAAKVLEEAKNPKTADGYKGEATIVNLKDVLKKDNISLSHDVVRIDLELRRPVRVREGQYIGLWIPAVGKFSFLQIHPLMVASWSEEAGRRLRLFVEPRHGWTKKLLRYIKLNPEGAPCRALFTGPFGVSVPTRNYGIVLLVASGFGIVALMPYLKKLIHDYNACKSRTRRVHLLTWTDLTFVFQEMLNDALAEDTLGGGRILRISVYVESRSEDKSPFSERAVVLGGTPKLQEIFKSERAGDNIKRVQQEVVKREDILVLVSGTKNLKDELHKVTQGYMHDGVVLSELEYQPDCY</sequence>
<evidence type="ECO:0000256" key="2">
    <source>
        <dbReference type="ARBA" id="ARBA00012668"/>
    </source>
</evidence>
<gene>
    <name evidence="9" type="ORF">MMYC01_208662</name>
    <name evidence="8" type="ORF">MMYC01_208819</name>
</gene>
<dbReference type="GO" id="GO:0015677">
    <property type="term" value="P:copper ion import"/>
    <property type="evidence" value="ECO:0007669"/>
    <property type="project" value="TreeGrafter"/>
</dbReference>
<feature type="transmembrane region" description="Helical" evidence="6">
    <location>
        <begin position="125"/>
        <end position="146"/>
    </location>
</feature>
<reference evidence="10" key="2">
    <citation type="submission" date="2015-06" db="EMBL/GenBank/DDBJ databases">
        <authorList>
            <person name="van de Sande W.W.J."/>
        </authorList>
    </citation>
    <scope>NUCLEOTIDE SEQUENCE [LARGE SCALE GENOMIC DNA]</scope>
    <source>
        <strain evidence="10">mm55</strain>
    </source>
</reference>
<feature type="transmembrane region" description="Helical" evidence="6">
    <location>
        <begin position="316"/>
        <end position="335"/>
    </location>
</feature>
<evidence type="ECO:0000256" key="5">
    <source>
        <dbReference type="ARBA" id="ARBA00048483"/>
    </source>
</evidence>
<dbReference type="PANTHER" id="PTHR32361:SF26">
    <property type="entry name" value="FAD-BINDING 8 DOMAIN-CONTAINING PROTEIN-RELATED"/>
    <property type="match status" value="1"/>
</dbReference>
<comment type="catalytic activity">
    <reaction evidence="5">
        <text>2 a Fe(II)-siderophore + NADP(+) + H(+) = 2 a Fe(III)-siderophore + NADPH</text>
        <dbReference type="Rhea" id="RHEA:28795"/>
        <dbReference type="Rhea" id="RHEA-COMP:11342"/>
        <dbReference type="Rhea" id="RHEA-COMP:11344"/>
        <dbReference type="ChEBI" id="CHEBI:15378"/>
        <dbReference type="ChEBI" id="CHEBI:29033"/>
        <dbReference type="ChEBI" id="CHEBI:29034"/>
        <dbReference type="ChEBI" id="CHEBI:57783"/>
        <dbReference type="ChEBI" id="CHEBI:58349"/>
        <dbReference type="EC" id="1.16.1.9"/>
    </reaction>
</comment>
<keyword evidence="6" id="KW-0472">Membrane</keyword>
<dbReference type="SUPFAM" id="SSF63380">
    <property type="entry name" value="Riboflavin synthase domain-like"/>
    <property type="match status" value="1"/>
</dbReference>
<dbReference type="STRING" id="100816.A0A175VV90"/>
<dbReference type="PROSITE" id="PS51384">
    <property type="entry name" value="FAD_FR"/>
    <property type="match status" value="1"/>
</dbReference>
<dbReference type="InterPro" id="IPR051410">
    <property type="entry name" value="Ferric/Cupric_Reductase"/>
</dbReference>